<dbReference type="RefSeq" id="WP_310912094.1">
    <property type="nucleotide sequence ID" value="NZ_JAVLVT010000003.1"/>
</dbReference>
<accession>A0ABU2H5F4</accession>
<dbReference type="InterPro" id="IPR001466">
    <property type="entry name" value="Beta-lactam-related"/>
</dbReference>
<dbReference type="Pfam" id="PF00144">
    <property type="entry name" value="Beta-lactamase"/>
    <property type="match status" value="1"/>
</dbReference>
<dbReference type="Proteomes" id="UP001250214">
    <property type="component" value="Unassembled WGS sequence"/>
</dbReference>
<keyword evidence="4" id="KW-1185">Reference proteome</keyword>
<dbReference type="Gene3D" id="3.40.710.10">
    <property type="entry name" value="DD-peptidase/beta-lactamase superfamily"/>
    <property type="match status" value="1"/>
</dbReference>
<dbReference type="PANTHER" id="PTHR43283:SF11">
    <property type="entry name" value="BETA-LACTAMASE-RELATED DOMAIN-CONTAINING PROTEIN"/>
    <property type="match status" value="1"/>
</dbReference>
<evidence type="ECO:0000256" key="1">
    <source>
        <dbReference type="ARBA" id="ARBA00022801"/>
    </source>
</evidence>
<reference evidence="4" key="1">
    <citation type="submission" date="2023-07" db="EMBL/GenBank/DDBJ databases">
        <title>Novel species in the genus Lipingzhangella isolated from Sambhar Salt Lake.</title>
        <authorList>
            <person name="Jiya N."/>
            <person name="Kajale S."/>
            <person name="Sharma A."/>
        </authorList>
    </citation>
    <scope>NUCLEOTIDE SEQUENCE [LARGE SCALE GENOMIC DNA]</scope>
    <source>
        <strain evidence="4">LS1_29</strain>
    </source>
</reference>
<dbReference type="GO" id="GO:0016787">
    <property type="term" value="F:hydrolase activity"/>
    <property type="evidence" value="ECO:0007669"/>
    <property type="project" value="UniProtKB-KW"/>
</dbReference>
<comment type="caution">
    <text evidence="3">The sequence shown here is derived from an EMBL/GenBank/DDBJ whole genome shotgun (WGS) entry which is preliminary data.</text>
</comment>
<sequence>MRDGDWVNETGSEFRGILKVLVDTGRIPGGVVVVGTVHTWEFVSVGELSPEHLPEVATGPAVRYDIASLTKLLATWTLTGRAVLDGLLDLDAPLGDYVPGGPFACHDVTTRQILTHTSRLDAETPLEEHAASGRDITEAILDTPSTTGGYRYIDRGFVLLGLVLERVLAAPLDRVATEMWAQAGMSATCYGPLPRGSGVAPTERRVRGAAPTWGVVHDEGAALLGGVAGHAGVFSTAADVGAYARDLLRSYAAEGGASELARFLRDSWTPQVSVEPGLSRGLGWLVTDTGVVHHTGFTGTSLHLHPQSGRYIGILTNAVHYGRDRGGRVQELRSGAEHALAAQPAL</sequence>
<dbReference type="EC" id="3.1.1.103" evidence="3"/>
<dbReference type="SUPFAM" id="SSF56601">
    <property type="entry name" value="beta-lactamase/transpeptidase-like"/>
    <property type="match status" value="1"/>
</dbReference>
<evidence type="ECO:0000313" key="4">
    <source>
        <dbReference type="Proteomes" id="UP001250214"/>
    </source>
</evidence>
<evidence type="ECO:0000313" key="3">
    <source>
        <dbReference type="EMBL" id="MDS1270227.1"/>
    </source>
</evidence>
<dbReference type="EMBL" id="JAVLVT010000003">
    <property type="protein sequence ID" value="MDS1270227.1"/>
    <property type="molecule type" value="Genomic_DNA"/>
</dbReference>
<keyword evidence="1 3" id="KW-0378">Hydrolase</keyword>
<gene>
    <name evidence="3" type="ORF">RIF23_07960</name>
</gene>
<evidence type="ECO:0000259" key="2">
    <source>
        <dbReference type="Pfam" id="PF00144"/>
    </source>
</evidence>
<protein>
    <submittedName>
        <fullName evidence="3">Serine hydrolase domain-containing protein</fullName>
        <ecNumber evidence="3">3.1.1.103</ecNumber>
    </submittedName>
</protein>
<dbReference type="InterPro" id="IPR050789">
    <property type="entry name" value="Diverse_Enzym_Activities"/>
</dbReference>
<dbReference type="PANTHER" id="PTHR43283">
    <property type="entry name" value="BETA-LACTAMASE-RELATED"/>
    <property type="match status" value="1"/>
</dbReference>
<name>A0ABU2H5F4_9ACTN</name>
<proteinExistence type="predicted"/>
<dbReference type="InterPro" id="IPR012338">
    <property type="entry name" value="Beta-lactam/transpept-like"/>
</dbReference>
<feature type="domain" description="Beta-lactamase-related" evidence="2">
    <location>
        <begin position="16"/>
        <end position="328"/>
    </location>
</feature>
<organism evidence="3 4">
    <name type="scientific">Lipingzhangella rawalii</name>
    <dbReference type="NCBI Taxonomy" id="2055835"/>
    <lineage>
        <taxon>Bacteria</taxon>
        <taxon>Bacillati</taxon>
        <taxon>Actinomycetota</taxon>
        <taxon>Actinomycetes</taxon>
        <taxon>Streptosporangiales</taxon>
        <taxon>Nocardiopsidaceae</taxon>
        <taxon>Lipingzhangella</taxon>
    </lineage>
</organism>